<dbReference type="CDD" id="cd00371">
    <property type="entry name" value="HMA"/>
    <property type="match status" value="1"/>
</dbReference>
<keyword evidence="4" id="KW-0479">Metal-binding</keyword>
<evidence type="ECO:0000259" key="7">
    <source>
        <dbReference type="PROSITE" id="PS50846"/>
    </source>
</evidence>
<dbReference type="InterPro" id="IPR006121">
    <property type="entry name" value="HMA_dom"/>
</dbReference>
<dbReference type="SUPFAM" id="SSF55008">
    <property type="entry name" value="HMA, heavy metal-associated domain"/>
    <property type="match status" value="1"/>
</dbReference>
<keyword evidence="3" id="KW-0963">Cytoplasm</keyword>
<dbReference type="PRINTS" id="PR00944">
    <property type="entry name" value="CUEXPORT"/>
</dbReference>
<dbReference type="Pfam" id="PF00403">
    <property type="entry name" value="HMA"/>
    <property type="match status" value="1"/>
</dbReference>
<dbReference type="EMBL" id="JAEAGR010000003">
    <property type="protein sequence ID" value="MBH1940149.1"/>
    <property type="molecule type" value="Genomic_DNA"/>
</dbReference>
<dbReference type="PANTHER" id="PTHR46594">
    <property type="entry name" value="P-TYPE CATION-TRANSPORTING ATPASE"/>
    <property type="match status" value="1"/>
</dbReference>
<comment type="caution">
    <text evidence="8">The sequence shown here is derived from an EMBL/GenBank/DDBJ whole genome shotgun (WGS) entry which is preliminary data.</text>
</comment>
<dbReference type="InterPro" id="IPR006122">
    <property type="entry name" value="HMA_Cu_ion-bd"/>
</dbReference>
<evidence type="ECO:0000256" key="1">
    <source>
        <dbReference type="ARBA" id="ARBA00004496"/>
    </source>
</evidence>
<dbReference type="InterPro" id="IPR000428">
    <property type="entry name" value="Cu-bd"/>
</dbReference>
<dbReference type="PANTHER" id="PTHR46594:SF4">
    <property type="entry name" value="P-TYPE CATION-TRANSPORTING ATPASE"/>
    <property type="match status" value="1"/>
</dbReference>
<evidence type="ECO:0000313" key="8">
    <source>
        <dbReference type="EMBL" id="MBH1940149.1"/>
    </source>
</evidence>
<accession>A0A8J7GXV6</accession>
<dbReference type="InterPro" id="IPR036163">
    <property type="entry name" value="HMA_dom_sf"/>
</dbReference>
<keyword evidence="9" id="KW-1185">Reference proteome</keyword>
<proteinExistence type="predicted"/>
<dbReference type="GO" id="GO:0005507">
    <property type="term" value="F:copper ion binding"/>
    <property type="evidence" value="ECO:0007669"/>
    <property type="project" value="InterPro"/>
</dbReference>
<name>A0A8J7GXV6_9FIRM</name>
<sequence length="68" mass="7490">MENIVLKVNGMSCSHCENAVKKAVGTMDGVDKVTVSLEDKVVVVDYDNSIVSLDKIKEEIEDQGYEVE</sequence>
<dbReference type="FunFam" id="3.30.70.100:FF:000005">
    <property type="entry name" value="Copper-exporting P-type ATPase A"/>
    <property type="match status" value="1"/>
</dbReference>
<dbReference type="AlphaFoldDB" id="A0A8J7GXV6"/>
<dbReference type="PROSITE" id="PS50846">
    <property type="entry name" value="HMA_2"/>
    <property type="match status" value="1"/>
</dbReference>
<keyword evidence="5" id="KW-0186">Copper</keyword>
<evidence type="ECO:0000256" key="4">
    <source>
        <dbReference type="ARBA" id="ARBA00022723"/>
    </source>
</evidence>
<gene>
    <name evidence="8" type="primary">copZ</name>
    <name evidence="8" type="ORF">I5677_04475</name>
</gene>
<evidence type="ECO:0000256" key="5">
    <source>
        <dbReference type="ARBA" id="ARBA00023008"/>
    </source>
</evidence>
<dbReference type="Proteomes" id="UP000623269">
    <property type="component" value="Unassembled WGS sequence"/>
</dbReference>
<dbReference type="PROSITE" id="PS01047">
    <property type="entry name" value="HMA_1"/>
    <property type="match status" value="1"/>
</dbReference>
<protein>
    <recommendedName>
        <fullName evidence="2">Copper chaperone CopZ</fullName>
    </recommendedName>
</protein>
<evidence type="ECO:0000256" key="3">
    <source>
        <dbReference type="ARBA" id="ARBA00022490"/>
    </source>
</evidence>
<dbReference type="NCBIfam" id="TIGR00003">
    <property type="entry name" value="copper ion binding protein"/>
    <property type="match status" value="1"/>
</dbReference>
<comment type="subcellular location">
    <subcellularLocation>
        <location evidence="1">Cytoplasm</location>
    </subcellularLocation>
</comment>
<dbReference type="GO" id="GO:0005737">
    <property type="term" value="C:cytoplasm"/>
    <property type="evidence" value="ECO:0007669"/>
    <property type="project" value="UniProtKB-SubCell"/>
</dbReference>
<organism evidence="8 9">
    <name type="scientific">Mobilitalea sibirica</name>
    <dbReference type="NCBI Taxonomy" id="1462919"/>
    <lineage>
        <taxon>Bacteria</taxon>
        <taxon>Bacillati</taxon>
        <taxon>Bacillota</taxon>
        <taxon>Clostridia</taxon>
        <taxon>Lachnospirales</taxon>
        <taxon>Lachnospiraceae</taxon>
        <taxon>Mobilitalea</taxon>
    </lineage>
</organism>
<evidence type="ECO:0000256" key="6">
    <source>
        <dbReference type="ARBA" id="ARBA00023186"/>
    </source>
</evidence>
<dbReference type="RefSeq" id="WP_197660368.1">
    <property type="nucleotide sequence ID" value="NZ_JAEAGR010000003.1"/>
</dbReference>
<dbReference type="GO" id="GO:0006825">
    <property type="term" value="P:copper ion transport"/>
    <property type="evidence" value="ECO:0007669"/>
    <property type="project" value="InterPro"/>
</dbReference>
<feature type="domain" description="HMA" evidence="7">
    <location>
        <begin position="2"/>
        <end position="68"/>
    </location>
</feature>
<dbReference type="Gene3D" id="3.30.70.100">
    <property type="match status" value="1"/>
</dbReference>
<evidence type="ECO:0000256" key="2">
    <source>
        <dbReference type="ARBA" id="ARBA00015313"/>
    </source>
</evidence>
<dbReference type="NCBIfam" id="NF033795">
    <property type="entry name" value="chaper_CopZ_Bs"/>
    <property type="match status" value="1"/>
</dbReference>
<evidence type="ECO:0000313" key="9">
    <source>
        <dbReference type="Proteomes" id="UP000623269"/>
    </source>
</evidence>
<keyword evidence="6" id="KW-0143">Chaperone</keyword>
<dbReference type="InterPro" id="IPR049740">
    <property type="entry name" value="CopZ"/>
</dbReference>
<reference evidence="8" key="1">
    <citation type="submission" date="2020-12" db="EMBL/GenBank/DDBJ databases">
        <title>M. sibirica DSM 26468T genome.</title>
        <authorList>
            <person name="Thieme N."/>
            <person name="Rettenmaier R."/>
            <person name="Zverlov V."/>
            <person name="Liebl W."/>
        </authorList>
    </citation>
    <scope>NUCLEOTIDE SEQUENCE</scope>
    <source>
        <strain evidence="8">DSM 26468</strain>
    </source>
</reference>
<dbReference type="InterPro" id="IPR017969">
    <property type="entry name" value="Heavy-metal-associated_CS"/>
</dbReference>